<keyword evidence="1" id="KW-0732">Signal</keyword>
<evidence type="ECO:0000313" key="3">
    <source>
        <dbReference type="Proteomes" id="UP000030700"/>
    </source>
</evidence>
<proteinExistence type="predicted"/>
<protein>
    <submittedName>
        <fullName evidence="2">Uncharacterized protein</fullName>
    </submittedName>
</protein>
<feature type="signal peptide" evidence="1">
    <location>
        <begin position="1"/>
        <end position="21"/>
    </location>
</feature>
<name>A0A0S6VSG1_9BACT</name>
<dbReference type="EMBL" id="DF820456">
    <property type="protein sequence ID" value="GAK50341.1"/>
    <property type="molecule type" value="Genomic_DNA"/>
</dbReference>
<feature type="chain" id="PRO_5006631483" evidence="1">
    <location>
        <begin position="22"/>
        <end position="50"/>
    </location>
</feature>
<sequence>MLYKVLSLLAILLMFCGYSMAAESEFENLAALKSQIARRMPSKRAFFRLT</sequence>
<keyword evidence="3" id="KW-1185">Reference proteome</keyword>
<gene>
    <name evidence="2" type="ORF">U14_01569</name>
</gene>
<evidence type="ECO:0000313" key="2">
    <source>
        <dbReference type="EMBL" id="GAK50341.1"/>
    </source>
</evidence>
<dbReference type="HOGENOM" id="CLU_3114899_0_0_0"/>
<dbReference type="STRING" id="1499966.U14_01569"/>
<dbReference type="Proteomes" id="UP000030700">
    <property type="component" value="Unassembled WGS sequence"/>
</dbReference>
<dbReference type="AlphaFoldDB" id="A0A0S6VSG1"/>
<organism evidence="2">
    <name type="scientific">Candidatus Moduliflexus flocculans</name>
    <dbReference type="NCBI Taxonomy" id="1499966"/>
    <lineage>
        <taxon>Bacteria</taxon>
        <taxon>Candidatus Moduliflexota</taxon>
        <taxon>Candidatus Moduliflexia</taxon>
        <taxon>Candidatus Moduliflexales</taxon>
        <taxon>Candidatus Moduliflexaceae</taxon>
    </lineage>
</organism>
<reference evidence="2" key="1">
    <citation type="journal article" date="2015" name="PeerJ">
        <title>First genomic representation of candidate bacterial phylum KSB3 points to enhanced environmental sensing as a trigger of wastewater bulking.</title>
        <authorList>
            <person name="Sekiguchi Y."/>
            <person name="Ohashi A."/>
            <person name="Parks D.H."/>
            <person name="Yamauchi T."/>
            <person name="Tyson G.W."/>
            <person name="Hugenholtz P."/>
        </authorList>
    </citation>
    <scope>NUCLEOTIDE SEQUENCE [LARGE SCALE GENOMIC DNA]</scope>
</reference>
<accession>A0A0S6VSG1</accession>
<evidence type="ECO:0000256" key="1">
    <source>
        <dbReference type="SAM" id="SignalP"/>
    </source>
</evidence>